<dbReference type="InterPro" id="IPR005804">
    <property type="entry name" value="FA_desaturase_dom"/>
</dbReference>
<gene>
    <name evidence="3" type="ORF">GCM10010873_23760</name>
    <name evidence="4" type="ORF">GCM10010873_35630</name>
</gene>
<dbReference type="AlphaFoldDB" id="A0AA37TXE8"/>
<keyword evidence="5" id="KW-1185">Reference proteome</keyword>
<dbReference type="EMBL" id="BSPP01000007">
    <property type="protein sequence ID" value="GLS87402.1"/>
    <property type="molecule type" value="Genomic_DNA"/>
</dbReference>
<accession>A0AA37TXE8</accession>
<feature type="domain" description="Fatty acid desaturase" evidence="2">
    <location>
        <begin position="57"/>
        <end position="285"/>
    </location>
</feature>
<feature type="transmembrane region" description="Helical" evidence="1">
    <location>
        <begin position="33"/>
        <end position="52"/>
    </location>
</feature>
<sequence>MALRQIAGMNHKSFVSNLAPEVKARLQMRSDRAGLRHLAGHLGAILGVGALISSGVPGWWLLLPVQGVLIVFLFTLEHEATHKTPFASERLNEVVGHLCGFLLLLPFQWFRYFHLAHHRWTNQPGKDPELAGEKPNRIAAWLWHVSGLPYWSAEVRLLIDLARGRAGGAYLPASALPRIVAEARWMLAGYALVLASLLISPLLFWVWLLPVLLGQPALRLYLLAEHGDCPQVTNMFENTRTTFTTAAMRFLAWNMPYHTEHHVYPAVPFHQLPALHQIMQDELRVTSQGYAAFTKAYLTRRM</sequence>
<evidence type="ECO:0000313" key="5">
    <source>
        <dbReference type="Proteomes" id="UP001157355"/>
    </source>
</evidence>
<keyword evidence="1" id="KW-1133">Transmembrane helix</keyword>
<dbReference type="GO" id="GO:0016020">
    <property type="term" value="C:membrane"/>
    <property type="evidence" value="ECO:0007669"/>
    <property type="project" value="GOC"/>
</dbReference>
<feature type="transmembrane region" description="Helical" evidence="1">
    <location>
        <begin position="187"/>
        <end position="208"/>
    </location>
</feature>
<dbReference type="GO" id="GO:0042284">
    <property type="term" value="F:sphingolipid delta-4 desaturase activity"/>
    <property type="evidence" value="ECO:0007669"/>
    <property type="project" value="TreeGrafter"/>
</dbReference>
<comment type="caution">
    <text evidence="4">The sequence shown here is derived from an EMBL/GenBank/DDBJ whole genome shotgun (WGS) entry which is preliminary data.</text>
</comment>
<keyword evidence="1" id="KW-0812">Transmembrane</keyword>
<dbReference type="Proteomes" id="UP001157355">
    <property type="component" value="Unassembled WGS sequence"/>
</dbReference>
<evidence type="ECO:0000256" key="1">
    <source>
        <dbReference type="SAM" id="Phobius"/>
    </source>
</evidence>
<dbReference type="GO" id="GO:0046513">
    <property type="term" value="P:ceramide biosynthetic process"/>
    <property type="evidence" value="ECO:0007669"/>
    <property type="project" value="TreeGrafter"/>
</dbReference>
<reference evidence="4 5" key="1">
    <citation type="journal article" date="2014" name="Int. J. Syst. Evol. Microbiol.">
        <title>Complete genome sequence of Corynebacterium casei LMG S-19264T (=DSM 44701T), isolated from a smear-ripened cheese.</title>
        <authorList>
            <consortium name="US DOE Joint Genome Institute (JGI-PGF)"/>
            <person name="Walter F."/>
            <person name="Albersmeier A."/>
            <person name="Kalinowski J."/>
            <person name="Ruckert C."/>
        </authorList>
    </citation>
    <scope>NUCLEOTIDE SEQUENCE [LARGE SCALE GENOMIC DNA]</scope>
    <source>
        <strain evidence="4 5">NBRC 111766</strain>
    </source>
</reference>
<protein>
    <submittedName>
        <fullName evidence="4">Fatty acid desaturase</fullName>
    </submittedName>
</protein>
<dbReference type="PANTHER" id="PTHR12879">
    <property type="entry name" value="SPHINGOLIPID DELTA 4 DESATURASE/C-4 HYDROXYLASE PROTEIN DES2"/>
    <property type="match status" value="1"/>
</dbReference>
<proteinExistence type="predicted"/>
<dbReference type="Pfam" id="PF00487">
    <property type="entry name" value="FA_desaturase"/>
    <property type="match status" value="1"/>
</dbReference>
<evidence type="ECO:0000313" key="3">
    <source>
        <dbReference type="EMBL" id="GLS87402.1"/>
    </source>
</evidence>
<dbReference type="PANTHER" id="PTHR12879:SF8">
    <property type="entry name" value="SPHINGOLIPID DELTA(4)-DESATURASE DES1"/>
    <property type="match status" value="1"/>
</dbReference>
<evidence type="ECO:0000259" key="2">
    <source>
        <dbReference type="Pfam" id="PF00487"/>
    </source>
</evidence>
<organism evidence="4 5">
    <name type="scientific">Cypionkella aquatica</name>
    <dbReference type="NCBI Taxonomy" id="1756042"/>
    <lineage>
        <taxon>Bacteria</taxon>
        <taxon>Pseudomonadati</taxon>
        <taxon>Pseudomonadota</taxon>
        <taxon>Alphaproteobacteria</taxon>
        <taxon>Rhodobacterales</taxon>
        <taxon>Paracoccaceae</taxon>
        <taxon>Cypionkella</taxon>
    </lineage>
</organism>
<keyword evidence="1" id="KW-0472">Membrane</keyword>
<dbReference type="EMBL" id="BSPP01000014">
    <property type="protein sequence ID" value="GLS88589.1"/>
    <property type="molecule type" value="Genomic_DNA"/>
</dbReference>
<evidence type="ECO:0000313" key="4">
    <source>
        <dbReference type="EMBL" id="GLS88589.1"/>
    </source>
</evidence>
<reference evidence="4" key="2">
    <citation type="submission" date="2023-01" db="EMBL/GenBank/DDBJ databases">
        <title>Draft genome sequence of Cypionkella aquatica strain NBRC 111766.</title>
        <authorList>
            <person name="Sun Q."/>
            <person name="Mori K."/>
        </authorList>
    </citation>
    <scope>NUCLEOTIDE SEQUENCE</scope>
    <source>
        <strain evidence="4">NBRC 111766</strain>
    </source>
</reference>
<name>A0AA37TXE8_9RHOB</name>